<proteinExistence type="predicted"/>
<keyword evidence="4" id="KW-1185">Reference proteome</keyword>
<evidence type="ECO:0000313" key="4">
    <source>
        <dbReference type="Proteomes" id="UP000194450"/>
    </source>
</evidence>
<feature type="chain" id="PRO_5012644718" evidence="2">
    <location>
        <begin position="18"/>
        <end position="173"/>
    </location>
</feature>
<sequence>MKINMTANIKLSLLAFASVFMLSACNEQSEPTQQQDEQELSSDEQSSEAGSSAGEQGTEMTGADDQQEQQVTEQELAEKRQQIRDIIRPPRASDITQCKLVGLGSRPCGGPERYVIYSTETTDETKLLPAVEEYNRMHKILNEQQGQISICEMLPEPNIALNSGMCMPGAELH</sequence>
<dbReference type="OrthoDB" id="8703681at2"/>
<feature type="region of interest" description="Disordered" evidence="1">
    <location>
        <begin position="27"/>
        <end position="90"/>
    </location>
</feature>
<dbReference type="RefSeq" id="WP_086433749.1">
    <property type="nucleotide sequence ID" value="NZ_FXWH01000001.1"/>
</dbReference>
<name>A0A1Y6EG15_9GAMM</name>
<dbReference type="Proteomes" id="UP000194450">
    <property type="component" value="Unassembled WGS sequence"/>
</dbReference>
<dbReference type="PROSITE" id="PS51257">
    <property type="entry name" value="PROKAR_LIPOPROTEIN"/>
    <property type="match status" value="1"/>
</dbReference>
<keyword evidence="2" id="KW-0732">Signal</keyword>
<feature type="signal peptide" evidence="2">
    <location>
        <begin position="1"/>
        <end position="17"/>
    </location>
</feature>
<evidence type="ECO:0000256" key="2">
    <source>
        <dbReference type="SAM" id="SignalP"/>
    </source>
</evidence>
<accession>A0A1Y6EG15</accession>
<organism evidence="3 4">
    <name type="scientific">Pseudidiomarina planktonica</name>
    <dbReference type="NCBI Taxonomy" id="1323738"/>
    <lineage>
        <taxon>Bacteria</taxon>
        <taxon>Pseudomonadati</taxon>
        <taxon>Pseudomonadota</taxon>
        <taxon>Gammaproteobacteria</taxon>
        <taxon>Alteromonadales</taxon>
        <taxon>Idiomarinaceae</taxon>
        <taxon>Pseudidiomarina</taxon>
    </lineage>
</organism>
<evidence type="ECO:0000256" key="1">
    <source>
        <dbReference type="SAM" id="MobiDB-lite"/>
    </source>
</evidence>
<dbReference type="AlphaFoldDB" id="A0A1Y6EG15"/>
<gene>
    <name evidence="3" type="ORF">SAMN06297229_0578</name>
</gene>
<feature type="compositionally biased region" description="Basic and acidic residues" evidence="1">
    <location>
        <begin position="76"/>
        <end position="88"/>
    </location>
</feature>
<protein>
    <submittedName>
        <fullName evidence="3">Uncharacterized protein</fullName>
    </submittedName>
</protein>
<feature type="compositionally biased region" description="Low complexity" evidence="1">
    <location>
        <begin position="47"/>
        <end position="57"/>
    </location>
</feature>
<reference evidence="4" key="1">
    <citation type="submission" date="2017-04" db="EMBL/GenBank/DDBJ databases">
        <authorList>
            <person name="Varghese N."/>
            <person name="Submissions S."/>
        </authorList>
    </citation>
    <scope>NUCLEOTIDE SEQUENCE [LARGE SCALE GENOMIC DNA]</scope>
</reference>
<evidence type="ECO:0000313" key="3">
    <source>
        <dbReference type="EMBL" id="SMQ61544.1"/>
    </source>
</evidence>
<feature type="compositionally biased region" description="Acidic residues" evidence="1">
    <location>
        <begin position="36"/>
        <end position="46"/>
    </location>
</feature>
<dbReference type="EMBL" id="FXWH01000001">
    <property type="protein sequence ID" value="SMQ61544.1"/>
    <property type="molecule type" value="Genomic_DNA"/>
</dbReference>